<dbReference type="EMBL" id="SNZR01000015">
    <property type="protein sequence ID" value="TDR88058.1"/>
    <property type="molecule type" value="Genomic_DNA"/>
</dbReference>
<keyword evidence="2 4" id="KW-0442">Lipid degradation</keyword>
<dbReference type="InterPro" id="IPR002641">
    <property type="entry name" value="PNPLA_dom"/>
</dbReference>
<name>A0A4R7BQZ8_9HYPH</name>
<evidence type="ECO:0000256" key="5">
    <source>
        <dbReference type="SAM" id="MobiDB-lite"/>
    </source>
</evidence>
<organism evidence="7 8">
    <name type="scientific">Enterovirga rhinocerotis</name>
    <dbReference type="NCBI Taxonomy" id="1339210"/>
    <lineage>
        <taxon>Bacteria</taxon>
        <taxon>Pseudomonadati</taxon>
        <taxon>Pseudomonadota</taxon>
        <taxon>Alphaproteobacteria</taxon>
        <taxon>Hyphomicrobiales</taxon>
        <taxon>Methylobacteriaceae</taxon>
        <taxon>Enterovirga</taxon>
    </lineage>
</organism>
<dbReference type="PANTHER" id="PTHR14226">
    <property type="entry name" value="NEUROPATHY TARGET ESTERASE/SWISS CHEESE D.MELANOGASTER"/>
    <property type="match status" value="1"/>
</dbReference>
<sequence>MSGRGSRRRKPGELAPPGGLRGPKAEKCVSLALQGGGAHGAFTWGVLDALIEDGRLAFEAISGASAGAMNAVVMTDGWEEGGPDGARAKLEAFWRQVSYDGSLSSPQRRIMDVFLDVWSPFTSSALFDFWRGTLSPTDANPLDVNPLRDVLASIIDFDRVRAAPVKLFISATRVWSGKIKLFRTPELTADHVMASACLPTIFRAVEIEGEPYWDGGYMGNPALYPLYYGVEADDVLLVQINPIERRETPKGMKEIQNRLTEVTFNSGLLQELRVLDFVTRLVDQGKLSEDEYKRVKMHRIDGGDDIARYLASSRMNASWDFFVELRDLGRRSAMIWIDAHYPAIGHRSTLDLRHAYA</sequence>
<gene>
    <name evidence="7" type="ORF">EV668_3923</name>
</gene>
<dbReference type="Pfam" id="PF01734">
    <property type="entry name" value="Patatin"/>
    <property type="match status" value="1"/>
</dbReference>
<feature type="short sequence motif" description="DGA/G" evidence="4">
    <location>
        <begin position="214"/>
        <end position="216"/>
    </location>
</feature>
<accession>A0A4R7BQZ8</accession>
<feature type="domain" description="PNPLA" evidence="6">
    <location>
        <begin position="31"/>
        <end position="227"/>
    </location>
</feature>
<evidence type="ECO:0000259" key="6">
    <source>
        <dbReference type="PROSITE" id="PS51635"/>
    </source>
</evidence>
<evidence type="ECO:0000256" key="3">
    <source>
        <dbReference type="ARBA" id="ARBA00023098"/>
    </source>
</evidence>
<dbReference type="GO" id="GO:0016042">
    <property type="term" value="P:lipid catabolic process"/>
    <property type="evidence" value="ECO:0007669"/>
    <property type="project" value="UniProtKB-UniRule"/>
</dbReference>
<feature type="region of interest" description="Disordered" evidence="5">
    <location>
        <begin position="1"/>
        <end position="21"/>
    </location>
</feature>
<feature type="active site" description="Proton acceptor" evidence="4">
    <location>
        <position position="214"/>
    </location>
</feature>
<dbReference type="Gene3D" id="3.40.1090.10">
    <property type="entry name" value="Cytosolic phospholipase A2 catalytic domain"/>
    <property type="match status" value="2"/>
</dbReference>
<dbReference type="RefSeq" id="WP_133773231.1">
    <property type="nucleotide sequence ID" value="NZ_SNZR01000015.1"/>
</dbReference>
<feature type="short sequence motif" description="GXSXG" evidence="4">
    <location>
        <begin position="63"/>
        <end position="67"/>
    </location>
</feature>
<dbReference type="PROSITE" id="PS51635">
    <property type="entry name" value="PNPLA"/>
    <property type="match status" value="1"/>
</dbReference>
<feature type="active site" description="Nucleophile" evidence="4">
    <location>
        <position position="65"/>
    </location>
</feature>
<dbReference type="AlphaFoldDB" id="A0A4R7BQZ8"/>
<evidence type="ECO:0000256" key="4">
    <source>
        <dbReference type="PROSITE-ProRule" id="PRU01161"/>
    </source>
</evidence>
<comment type="caution">
    <text evidence="7">The sequence shown here is derived from an EMBL/GenBank/DDBJ whole genome shotgun (WGS) entry which is preliminary data.</text>
</comment>
<keyword evidence="8" id="KW-1185">Reference proteome</keyword>
<feature type="short sequence motif" description="GXGXXG" evidence="4">
    <location>
        <begin position="35"/>
        <end position="40"/>
    </location>
</feature>
<dbReference type="Proteomes" id="UP000295122">
    <property type="component" value="Unassembled WGS sequence"/>
</dbReference>
<dbReference type="OrthoDB" id="9807112at2"/>
<keyword evidence="1 4" id="KW-0378">Hydrolase</keyword>
<evidence type="ECO:0000256" key="1">
    <source>
        <dbReference type="ARBA" id="ARBA00022801"/>
    </source>
</evidence>
<evidence type="ECO:0000313" key="8">
    <source>
        <dbReference type="Proteomes" id="UP000295122"/>
    </source>
</evidence>
<keyword evidence="3 4" id="KW-0443">Lipid metabolism</keyword>
<protein>
    <submittedName>
        <fullName evidence="7">NTE family protein</fullName>
    </submittedName>
</protein>
<reference evidence="7 8" key="1">
    <citation type="submission" date="2019-03" db="EMBL/GenBank/DDBJ databases">
        <title>Genomic Encyclopedia of Type Strains, Phase IV (KMG-IV): sequencing the most valuable type-strain genomes for metagenomic binning, comparative biology and taxonomic classification.</title>
        <authorList>
            <person name="Goeker M."/>
        </authorList>
    </citation>
    <scope>NUCLEOTIDE SEQUENCE [LARGE SCALE GENOMIC DNA]</scope>
    <source>
        <strain evidence="7 8">DSM 25903</strain>
    </source>
</reference>
<dbReference type="InterPro" id="IPR050301">
    <property type="entry name" value="NTE"/>
</dbReference>
<dbReference type="SUPFAM" id="SSF52151">
    <property type="entry name" value="FabD/lysophospholipase-like"/>
    <property type="match status" value="1"/>
</dbReference>
<dbReference type="GO" id="GO:0016787">
    <property type="term" value="F:hydrolase activity"/>
    <property type="evidence" value="ECO:0007669"/>
    <property type="project" value="UniProtKB-UniRule"/>
</dbReference>
<evidence type="ECO:0000313" key="7">
    <source>
        <dbReference type="EMBL" id="TDR88058.1"/>
    </source>
</evidence>
<evidence type="ECO:0000256" key="2">
    <source>
        <dbReference type="ARBA" id="ARBA00022963"/>
    </source>
</evidence>
<feature type="compositionally biased region" description="Basic residues" evidence="5">
    <location>
        <begin position="1"/>
        <end position="10"/>
    </location>
</feature>
<proteinExistence type="predicted"/>
<dbReference type="PANTHER" id="PTHR14226:SF78">
    <property type="entry name" value="SLR0060 PROTEIN"/>
    <property type="match status" value="1"/>
</dbReference>
<dbReference type="InterPro" id="IPR016035">
    <property type="entry name" value="Acyl_Trfase/lysoPLipase"/>
</dbReference>